<sequence>MTELLTSAQMRAVEMAAIEAGSVTGLALMEKAGQGVVGAVFKRYPHLAEGDHVCQVLCGPGNNGGDGYVIARLLAARGWAVHVFALAPAKTPDAKHNAERWAQGSAPLTVAGLTAAPAPDLTVDAVFGTGLTRGPGEDLVTALRCAYDRSALIVAVDAPSGFCLDSGRWLGGADGCVAADMTVTFESPKVGHYLAQGPEACGQLETVDLGLSAWRAARSASAAASENVRLLDPDRDAARLRAHFTKGQGHKYSHGHVLVLAGGMGRTGAARLAARAALRVGAGAVTLAAPGSAMMECANQVTAVMLRRCDSGADLEALVGAGKISTLVIGPGLGLEDRHAGLVRAALATGLRCVLDADALTLIARHPELRAALHADCILTPHMGEFARLWPDLAQRLTDGGEALTGPAFSKIDATRAAAASAGCTVLLKGPDTVIAEPNGHANVHAALYDHTAPWLATAGAGDVLAGFIAGGMAQSTRDAAWCAAAAAWLHVEAARAFGPGLIAEDLPEIVPNVLRKLFGVSSS</sequence>
<dbReference type="InterPro" id="IPR029056">
    <property type="entry name" value="Ribokinase-like"/>
</dbReference>
<comment type="catalytic activity">
    <reaction evidence="16 17 19">
        <text>(6S)-NADPHX + ADP = AMP + phosphate + NADPH + H(+)</text>
        <dbReference type="Rhea" id="RHEA:32235"/>
        <dbReference type="ChEBI" id="CHEBI:15378"/>
        <dbReference type="ChEBI" id="CHEBI:43474"/>
        <dbReference type="ChEBI" id="CHEBI:57783"/>
        <dbReference type="ChEBI" id="CHEBI:64076"/>
        <dbReference type="ChEBI" id="CHEBI:456215"/>
        <dbReference type="ChEBI" id="CHEBI:456216"/>
        <dbReference type="EC" id="4.2.1.136"/>
    </reaction>
</comment>
<dbReference type="InterPro" id="IPR017953">
    <property type="entry name" value="Carbohydrate_kinase_pred_CS"/>
</dbReference>
<feature type="binding site" evidence="18">
    <location>
        <position position="157"/>
    </location>
    <ligand>
        <name>(6S)-NADPHX</name>
        <dbReference type="ChEBI" id="CHEBI:64076"/>
    </ligand>
</feature>
<dbReference type="eggNOG" id="COG0063">
    <property type="taxonomic scope" value="Bacteria"/>
</dbReference>
<keyword evidence="9 18" id="KW-0630">Potassium</keyword>
<feature type="binding site" evidence="17">
    <location>
        <position position="382"/>
    </location>
    <ligand>
        <name>(6S)-NADPHX</name>
        <dbReference type="ChEBI" id="CHEBI:64076"/>
    </ligand>
</feature>
<reference evidence="22 23" key="1">
    <citation type="submission" date="2015-09" db="EMBL/GenBank/DDBJ databases">
        <authorList>
            <consortium name="Swine Surveillance"/>
        </authorList>
    </citation>
    <scope>NUCLEOTIDE SEQUENCE [LARGE SCALE GENOMIC DNA]</scope>
    <source>
        <strain evidence="22 23">CECT 5294</strain>
    </source>
</reference>
<dbReference type="InterPro" id="IPR000631">
    <property type="entry name" value="CARKD"/>
</dbReference>
<evidence type="ECO:0000256" key="7">
    <source>
        <dbReference type="ARBA" id="ARBA00022840"/>
    </source>
</evidence>
<evidence type="ECO:0000256" key="17">
    <source>
        <dbReference type="HAMAP-Rule" id="MF_01965"/>
    </source>
</evidence>
<evidence type="ECO:0000256" key="2">
    <source>
        <dbReference type="ARBA" id="ARBA00000909"/>
    </source>
</evidence>
<dbReference type="PANTHER" id="PTHR12592">
    <property type="entry name" value="ATP-DEPENDENT (S)-NAD(P)H-HYDRATE DEHYDRATASE FAMILY MEMBER"/>
    <property type="match status" value="1"/>
</dbReference>
<comment type="similarity">
    <text evidence="3 19">In the N-terminal section; belongs to the NnrE/AIBP family.</text>
</comment>
<comment type="catalytic activity">
    <reaction evidence="15 17 19">
        <text>(6S)-NADHX + ADP = AMP + phosphate + NADH + H(+)</text>
        <dbReference type="Rhea" id="RHEA:32223"/>
        <dbReference type="ChEBI" id="CHEBI:15378"/>
        <dbReference type="ChEBI" id="CHEBI:43474"/>
        <dbReference type="ChEBI" id="CHEBI:57945"/>
        <dbReference type="ChEBI" id="CHEBI:64074"/>
        <dbReference type="ChEBI" id="CHEBI:456215"/>
        <dbReference type="ChEBI" id="CHEBI:456216"/>
        <dbReference type="EC" id="4.2.1.136"/>
    </reaction>
</comment>
<feature type="binding site" evidence="18">
    <location>
        <position position="63"/>
    </location>
    <ligand>
        <name>K(+)</name>
        <dbReference type="ChEBI" id="CHEBI:29103"/>
    </ligand>
</feature>
<comment type="function">
    <text evidence="18">Catalyzes the epimerization of the S- and R-forms of NAD(P)HX, a damaged form of NAD(P)H that is a result of enzymatic or heat-dependent hydration. This is a prerequisite for the S-specific NAD(P)H-hydrate dehydratase to allow the repair of both epimers of NAD(P)HX.</text>
</comment>
<dbReference type="HAMAP" id="MF_01966">
    <property type="entry name" value="NADHX_epimerase"/>
    <property type="match status" value="1"/>
</dbReference>
<dbReference type="Pfam" id="PF01256">
    <property type="entry name" value="Carb_kinase"/>
    <property type="match status" value="1"/>
</dbReference>
<dbReference type="PROSITE" id="PS01050">
    <property type="entry name" value="YJEF_C_2"/>
    <property type="match status" value="1"/>
</dbReference>
<comment type="cofactor">
    <cofactor evidence="18 19">
        <name>K(+)</name>
        <dbReference type="ChEBI" id="CHEBI:29103"/>
    </cofactor>
    <text evidence="18 19">Binds 1 potassium ion per subunit.</text>
</comment>
<dbReference type="GO" id="GO:0052855">
    <property type="term" value="F:ADP-dependent NAD(P)H-hydrate dehydratase activity"/>
    <property type="evidence" value="ECO:0007669"/>
    <property type="project" value="UniProtKB-UniRule"/>
</dbReference>
<evidence type="ECO:0000256" key="15">
    <source>
        <dbReference type="ARBA" id="ARBA00048238"/>
    </source>
</evidence>
<dbReference type="InterPro" id="IPR030677">
    <property type="entry name" value="Nnr"/>
</dbReference>
<dbReference type="STRING" id="266809.PM03_11245"/>
<comment type="caution">
    <text evidence="18">Lacks conserved residue(s) required for the propagation of feature annotation.</text>
</comment>
<proteinExistence type="inferred from homology"/>
<dbReference type="Pfam" id="PF03853">
    <property type="entry name" value="YjeF_N"/>
    <property type="match status" value="1"/>
</dbReference>
<feature type="binding site" evidence="18">
    <location>
        <position position="124"/>
    </location>
    <ligand>
        <name>K(+)</name>
        <dbReference type="ChEBI" id="CHEBI:29103"/>
    </ligand>
</feature>
<evidence type="ECO:0000256" key="8">
    <source>
        <dbReference type="ARBA" id="ARBA00022857"/>
    </source>
</evidence>
<dbReference type="GO" id="GO:0005524">
    <property type="term" value="F:ATP binding"/>
    <property type="evidence" value="ECO:0007669"/>
    <property type="project" value="UniProtKB-UniRule"/>
</dbReference>
<feature type="binding site" evidence="17">
    <location>
        <position position="462"/>
    </location>
    <ligand>
        <name>AMP</name>
        <dbReference type="ChEBI" id="CHEBI:456215"/>
    </ligand>
</feature>
<evidence type="ECO:0000256" key="4">
    <source>
        <dbReference type="ARBA" id="ARBA00009524"/>
    </source>
</evidence>
<feature type="domain" description="YjeF C-terminal" evidence="20">
    <location>
        <begin position="234"/>
        <end position="518"/>
    </location>
</feature>
<evidence type="ECO:0000256" key="1">
    <source>
        <dbReference type="ARBA" id="ARBA00000013"/>
    </source>
</evidence>
<dbReference type="PROSITE" id="PS51385">
    <property type="entry name" value="YJEF_N"/>
    <property type="match status" value="1"/>
</dbReference>
<comment type="subunit">
    <text evidence="17">Homotetramer.</text>
</comment>
<comment type="catalytic activity">
    <reaction evidence="1 18 19">
        <text>(6R)-NADHX = (6S)-NADHX</text>
        <dbReference type="Rhea" id="RHEA:32215"/>
        <dbReference type="ChEBI" id="CHEBI:64074"/>
        <dbReference type="ChEBI" id="CHEBI:64075"/>
        <dbReference type="EC" id="5.1.99.6"/>
    </reaction>
</comment>
<dbReference type="EMBL" id="CYRX01000031">
    <property type="protein sequence ID" value="CUH61113.1"/>
    <property type="molecule type" value="Genomic_DNA"/>
</dbReference>
<dbReference type="Gene3D" id="3.40.1190.20">
    <property type="match status" value="1"/>
</dbReference>
<comment type="similarity">
    <text evidence="17">Belongs to the NnrD/CARKD family.</text>
</comment>
<comment type="similarity">
    <text evidence="4 19">In the C-terminal section; belongs to the NnrD/CARKD family.</text>
</comment>
<evidence type="ECO:0000259" key="20">
    <source>
        <dbReference type="PROSITE" id="PS51383"/>
    </source>
</evidence>
<keyword evidence="7 17" id="KW-0067">ATP-binding</keyword>
<evidence type="ECO:0000256" key="3">
    <source>
        <dbReference type="ARBA" id="ARBA00006001"/>
    </source>
</evidence>
<evidence type="ECO:0000256" key="5">
    <source>
        <dbReference type="ARBA" id="ARBA00022723"/>
    </source>
</evidence>
<dbReference type="NCBIfam" id="TIGR00196">
    <property type="entry name" value="yjeF_cterm"/>
    <property type="match status" value="1"/>
</dbReference>
<evidence type="ECO:0000313" key="22">
    <source>
        <dbReference type="EMBL" id="CUH61113.1"/>
    </source>
</evidence>
<evidence type="ECO:0000256" key="13">
    <source>
        <dbReference type="ARBA" id="ARBA00023268"/>
    </source>
</evidence>
<keyword evidence="11 18" id="KW-0413">Isomerase</keyword>
<evidence type="ECO:0000256" key="14">
    <source>
        <dbReference type="ARBA" id="ARBA00025153"/>
    </source>
</evidence>
<feature type="binding site" evidence="17">
    <location>
        <position position="463"/>
    </location>
    <ligand>
        <name>(6S)-NADPHX</name>
        <dbReference type="ChEBI" id="CHEBI:64076"/>
    </ligand>
</feature>
<dbReference type="AlphaFoldDB" id="A0A0P1F0Q2"/>
<dbReference type="SUPFAM" id="SSF64153">
    <property type="entry name" value="YjeF N-terminal domain-like"/>
    <property type="match status" value="1"/>
</dbReference>
<comment type="cofactor">
    <cofactor evidence="17">
        <name>Mg(2+)</name>
        <dbReference type="ChEBI" id="CHEBI:18420"/>
    </cofactor>
</comment>
<dbReference type="EC" id="5.1.99.6" evidence="19"/>
<evidence type="ECO:0000256" key="9">
    <source>
        <dbReference type="ARBA" id="ARBA00022958"/>
    </source>
</evidence>
<evidence type="ECO:0000256" key="6">
    <source>
        <dbReference type="ARBA" id="ARBA00022741"/>
    </source>
</evidence>
<dbReference type="eggNOG" id="COG0062">
    <property type="taxonomic scope" value="Bacteria"/>
</dbReference>
<keyword evidence="13" id="KW-0511">Multifunctional enzyme</keyword>
<dbReference type="Gene3D" id="3.40.50.10260">
    <property type="entry name" value="YjeF N-terminal domain"/>
    <property type="match status" value="1"/>
</dbReference>
<evidence type="ECO:0000256" key="16">
    <source>
        <dbReference type="ARBA" id="ARBA00049209"/>
    </source>
</evidence>
<dbReference type="PANTHER" id="PTHR12592:SF0">
    <property type="entry name" value="ATP-DEPENDENT (S)-NAD(P)H-HYDRATE DEHYDRATASE"/>
    <property type="match status" value="1"/>
</dbReference>
<evidence type="ECO:0000256" key="19">
    <source>
        <dbReference type="PIRNR" id="PIRNR017184"/>
    </source>
</evidence>
<dbReference type="GO" id="GO:0046496">
    <property type="term" value="P:nicotinamide nucleotide metabolic process"/>
    <property type="evidence" value="ECO:0007669"/>
    <property type="project" value="UniProtKB-UniRule"/>
</dbReference>
<feature type="binding site" evidence="17">
    <location>
        <position position="269"/>
    </location>
    <ligand>
        <name>(6S)-NADPHX</name>
        <dbReference type="ChEBI" id="CHEBI:64076"/>
    </ligand>
</feature>
<dbReference type="SUPFAM" id="SSF53613">
    <property type="entry name" value="Ribokinase-like"/>
    <property type="match status" value="1"/>
</dbReference>
<organism evidence="22 23">
    <name type="scientific">Thalassobacter stenotrophicus</name>
    <dbReference type="NCBI Taxonomy" id="266809"/>
    <lineage>
        <taxon>Bacteria</taxon>
        <taxon>Pseudomonadati</taxon>
        <taxon>Pseudomonadota</taxon>
        <taxon>Alphaproteobacteria</taxon>
        <taxon>Rhodobacterales</taxon>
        <taxon>Roseobacteraceae</taxon>
        <taxon>Thalassobacter</taxon>
    </lineage>
</organism>
<evidence type="ECO:0000256" key="11">
    <source>
        <dbReference type="ARBA" id="ARBA00023235"/>
    </source>
</evidence>
<evidence type="ECO:0000256" key="10">
    <source>
        <dbReference type="ARBA" id="ARBA00023027"/>
    </source>
</evidence>
<dbReference type="PIRSF" id="PIRSF017184">
    <property type="entry name" value="Nnr"/>
    <property type="match status" value="1"/>
</dbReference>
<accession>A0A0P1F0Q2</accession>
<dbReference type="Proteomes" id="UP000051298">
    <property type="component" value="Unassembled WGS sequence"/>
</dbReference>
<keyword evidence="6 17" id="KW-0547">Nucleotide-binding</keyword>
<feature type="binding site" evidence="17">
    <location>
        <position position="332"/>
    </location>
    <ligand>
        <name>(6S)-NADPHX</name>
        <dbReference type="ChEBI" id="CHEBI:64076"/>
    </ligand>
</feature>
<dbReference type="CDD" id="cd01171">
    <property type="entry name" value="YXKO-related"/>
    <property type="match status" value="1"/>
</dbReference>
<evidence type="ECO:0000313" key="23">
    <source>
        <dbReference type="Proteomes" id="UP000051298"/>
    </source>
</evidence>
<evidence type="ECO:0000256" key="18">
    <source>
        <dbReference type="HAMAP-Rule" id="MF_01966"/>
    </source>
</evidence>
<dbReference type="InterPro" id="IPR036652">
    <property type="entry name" value="YjeF_N_dom_sf"/>
</dbReference>
<protein>
    <recommendedName>
        <fullName evidence="19">Bifunctional NAD(P)H-hydrate repair enzyme</fullName>
    </recommendedName>
    <alternativeName>
        <fullName evidence="19">Nicotinamide nucleotide repair protein</fullName>
    </alternativeName>
    <domain>
        <recommendedName>
            <fullName evidence="19">ADP-dependent (S)-NAD(P)H-hydrate dehydratase</fullName>
            <ecNumber evidence="19">4.2.1.136</ecNumber>
        </recommendedName>
        <alternativeName>
            <fullName evidence="19">ADP-dependent NAD(P)HX dehydratase</fullName>
        </alternativeName>
    </domain>
    <domain>
        <recommendedName>
            <fullName evidence="19">NAD(P)H-hydrate epimerase</fullName>
            <ecNumber evidence="19">5.1.99.6</ecNumber>
        </recommendedName>
    </domain>
</protein>
<evidence type="ECO:0000259" key="21">
    <source>
        <dbReference type="PROSITE" id="PS51385"/>
    </source>
</evidence>
<name>A0A0P1F0Q2_9RHOB</name>
<dbReference type="NCBIfam" id="TIGR00197">
    <property type="entry name" value="yjeF_nterm"/>
    <property type="match status" value="1"/>
</dbReference>
<dbReference type="EC" id="4.2.1.136" evidence="19"/>
<dbReference type="PROSITE" id="PS51383">
    <property type="entry name" value="YJEF_C_3"/>
    <property type="match status" value="1"/>
</dbReference>
<keyword evidence="5 18" id="KW-0479">Metal-binding</keyword>
<dbReference type="InterPro" id="IPR004443">
    <property type="entry name" value="YjeF_N_dom"/>
</dbReference>
<dbReference type="RefSeq" id="WP_058123936.1">
    <property type="nucleotide sequence ID" value="NZ_CYRX01000031.1"/>
</dbReference>
<keyword evidence="8 17" id="KW-0521">NADP</keyword>
<dbReference type="GO" id="GO:0046872">
    <property type="term" value="F:metal ion binding"/>
    <property type="evidence" value="ECO:0007669"/>
    <property type="project" value="UniProtKB-UniRule"/>
</dbReference>
<comment type="catalytic activity">
    <reaction evidence="2 18 19">
        <text>(6R)-NADPHX = (6S)-NADPHX</text>
        <dbReference type="Rhea" id="RHEA:32227"/>
        <dbReference type="ChEBI" id="CHEBI:64076"/>
        <dbReference type="ChEBI" id="CHEBI:64077"/>
        <dbReference type="EC" id="5.1.99.6"/>
    </reaction>
</comment>
<comment type="function">
    <text evidence="17">Catalyzes the dehydration of the S-form of NAD(P)HX at the expense of ADP, which is converted to AMP. Together with NAD(P)HX epimerase, which catalyzes the epimerization of the S- and R-forms, the enzyme allows the repair of both epimers of NAD(P)HX, a damaged form of NAD(P)H that is a result of enzymatic or heat-dependent hydration.</text>
</comment>
<dbReference type="GO" id="GO:0052856">
    <property type="term" value="F:NAD(P)HX epimerase activity"/>
    <property type="evidence" value="ECO:0007669"/>
    <property type="project" value="UniProtKB-UniRule"/>
</dbReference>
<feature type="binding site" evidence="18">
    <location>
        <position position="160"/>
    </location>
    <ligand>
        <name>K(+)</name>
        <dbReference type="ChEBI" id="CHEBI:29103"/>
    </ligand>
</feature>
<keyword evidence="12 17" id="KW-0456">Lyase</keyword>
<gene>
    <name evidence="22" type="primary">nnr</name>
    <name evidence="17" type="synonym">nnrD</name>
    <name evidence="18" type="synonym">nnrE</name>
    <name evidence="22" type="ORF">THS5294_02414</name>
</gene>
<dbReference type="HAMAP" id="MF_01965">
    <property type="entry name" value="NADHX_dehydratase"/>
    <property type="match status" value="1"/>
</dbReference>
<comment type="function">
    <text evidence="14 19">Bifunctional enzyme that catalyzes the epimerization of the S- and R-forms of NAD(P)HX and the dehydration of the S-form of NAD(P)HX at the expense of ADP, which is converted to AMP. This allows the repair of both epimers of NAD(P)HX, a damaged form of NAD(P)H that is a result of enzymatic or heat-dependent hydration.</text>
</comment>
<feature type="binding site" evidence="17">
    <location>
        <begin position="429"/>
        <end position="433"/>
    </location>
    <ligand>
        <name>AMP</name>
        <dbReference type="ChEBI" id="CHEBI:456215"/>
    </ligand>
</feature>
<feature type="domain" description="YjeF N-terminal" evidence="21">
    <location>
        <begin position="10"/>
        <end position="217"/>
    </location>
</feature>
<evidence type="ECO:0000256" key="12">
    <source>
        <dbReference type="ARBA" id="ARBA00023239"/>
    </source>
</evidence>
<comment type="similarity">
    <text evidence="18">Belongs to the NnrE/AIBP family.</text>
</comment>
<feature type="binding site" evidence="18">
    <location>
        <begin position="62"/>
        <end position="66"/>
    </location>
    <ligand>
        <name>(6S)-NADPHX</name>
        <dbReference type="ChEBI" id="CHEBI:64076"/>
    </ligand>
</feature>
<dbReference type="GO" id="GO:0110051">
    <property type="term" value="P:metabolite repair"/>
    <property type="evidence" value="ECO:0007669"/>
    <property type="project" value="TreeGrafter"/>
</dbReference>
<keyword evidence="10 17" id="KW-0520">NAD</keyword>